<dbReference type="InterPro" id="IPR002731">
    <property type="entry name" value="ATPase_BadF"/>
</dbReference>
<sequence>MSATAPVTDEVTGIDVGATKTQLARATGGELSLDHVVPTPTWRTGSVEDNARALAGLVLDSFGPSARTQPLAVGAHGCDSTAQCLHLQAELQHHFSGPVKVVNDAELMPWAMGAPGGIGVVVGTGSIAVSRDDEGELLTAGGWGWVLGDEGSAAGLVRESCRAVLARLDNGKGLDPLGHRLFRAFAVTDGPQLAIALSRDSSAHRWGRYAPEVFLAADEGSVDAVGVITEAGKALARWVAQLRGRGVSGTQVVAGGAVIVSQSRLRTAFADALAVAQPDAELRILNHPPVLGALALARSLVAASTVA</sequence>
<dbReference type="Proteomes" id="UP001056336">
    <property type="component" value="Chromosome"/>
</dbReference>
<evidence type="ECO:0000259" key="1">
    <source>
        <dbReference type="Pfam" id="PF01869"/>
    </source>
</evidence>
<accession>A0ABY4QX77</accession>
<feature type="domain" description="ATPase BadF/BadG/BcrA/BcrD type" evidence="1">
    <location>
        <begin position="13"/>
        <end position="297"/>
    </location>
</feature>
<dbReference type="EMBL" id="CP097332">
    <property type="protein sequence ID" value="UQX87621.1"/>
    <property type="molecule type" value="Genomic_DNA"/>
</dbReference>
<dbReference type="InterPro" id="IPR043129">
    <property type="entry name" value="ATPase_NBD"/>
</dbReference>
<evidence type="ECO:0000313" key="3">
    <source>
        <dbReference type="Proteomes" id="UP001056336"/>
    </source>
</evidence>
<name>A0ABY4QX77_9ACTN</name>
<organism evidence="2 3">
    <name type="scientific">Jatrophihabitans telluris</name>
    <dbReference type="NCBI Taxonomy" id="2038343"/>
    <lineage>
        <taxon>Bacteria</taxon>
        <taxon>Bacillati</taxon>
        <taxon>Actinomycetota</taxon>
        <taxon>Actinomycetes</taxon>
        <taxon>Jatrophihabitantales</taxon>
        <taxon>Jatrophihabitantaceae</taxon>
        <taxon>Jatrophihabitans</taxon>
    </lineage>
</organism>
<dbReference type="RefSeq" id="WP_249770321.1">
    <property type="nucleotide sequence ID" value="NZ_CP097332.1"/>
</dbReference>
<dbReference type="Gene3D" id="3.30.420.40">
    <property type="match status" value="2"/>
</dbReference>
<dbReference type="PANTHER" id="PTHR43190">
    <property type="entry name" value="N-ACETYL-D-GLUCOSAMINE KINASE"/>
    <property type="match status" value="1"/>
</dbReference>
<protein>
    <recommendedName>
        <fullName evidence="1">ATPase BadF/BadG/BcrA/BcrD type domain-containing protein</fullName>
    </recommendedName>
</protein>
<keyword evidence="3" id="KW-1185">Reference proteome</keyword>
<evidence type="ECO:0000313" key="2">
    <source>
        <dbReference type="EMBL" id="UQX87621.1"/>
    </source>
</evidence>
<gene>
    <name evidence="2" type="ORF">M6D93_15115</name>
</gene>
<proteinExistence type="predicted"/>
<dbReference type="Pfam" id="PF01869">
    <property type="entry name" value="BcrAD_BadFG"/>
    <property type="match status" value="1"/>
</dbReference>
<dbReference type="SUPFAM" id="SSF53067">
    <property type="entry name" value="Actin-like ATPase domain"/>
    <property type="match status" value="2"/>
</dbReference>
<dbReference type="PANTHER" id="PTHR43190:SF3">
    <property type="entry name" value="N-ACETYL-D-GLUCOSAMINE KINASE"/>
    <property type="match status" value="1"/>
</dbReference>
<dbReference type="InterPro" id="IPR052519">
    <property type="entry name" value="Euk-type_GlcNAc_Kinase"/>
</dbReference>
<reference evidence="2" key="2">
    <citation type="submission" date="2022-05" db="EMBL/GenBank/DDBJ databases">
        <authorList>
            <person name="Kim J.-S."/>
            <person name="Lee K."/>
            <person name="Suh M."/>
            <person name="Eom M."/>
            <person name="Kim J.-S."/>
            <person name="Kim D.-S."/>
            <person name="Ko S.-H."/>
            <person name="Shin Y."/>
            <person name="Lee J.-S."/>
        </authorList>
    </citation>
    <scope>NUCLEOTIDE SEQUENCE</scope>
    <source>
        <strain evidence="2">N237</strain>
    </source>
</reference>
<reference evidence="2" key="1">
    <citation type="journal article" date="2018" name="Int. J. Syst. Evol. Microbiol.">
        <title>Jatrophihabitans telluris sp. nov., isolated from sediment soil of lava forest wetlands and the emended description of the genus Jatrophihabitans.</title>
        <authorList>
            <person name="Lee K.C."/>
            <person name="Suh M.K."/>
            <person name="Eom M.K."/>
            <person name="Kim K.K."/>
            <person name="Kim J.S."/>
            <person name="Kim D.S."/>
            <person name="Ko S.H."/>
            <person name="Shin Y.K."/>
            <person name="Lee J.S."/>
        </authorList>
    </citation>
    <scope>NUCLEOTIDE SEQUENCE</scope>
    <source>
        <strain evidence="2">N237</strain>
    </source>
</reference>